<keyword evidence="1" id="KW-0175">Coiled coil</keyword>
<accession>A0A8T0E9J9</accession>
<feature type="coiled-coil region" evidence="1">
    <location>
        <begin position="140"/>
        <end position="202"/>
    </location>
</feature>
<evidence type="ECO:0000313" key="3">
    <source>
        <dbReference type="EMBL" id="KAF8768433.1"/>
    </source>
</evidence>
<evidence type="ECO:0000313" key="4">
    <source>
        <dbReference type="Proteomes" id="UP000807504"/>
    </source>
</evidence>
<gene>
    <name evidence="3" type="ORF">HNY73_021255</name>
</gene>
<evidence type="ECO:0000256" key="1">
    <source>
        <dbReference type="SAM" id="Coils"/>
    </source>
</evidence>
<dbReference type="Proteomes" id="UP000807504">
    <property type="component" value="Unassembled WGS sequence"/>
</dbReference>
<dbReference type="AlphaFoldDB" id="A0A8T0E9J9"/>
<protein>
    <submittedName>
        <fullName evidence="3">Uncharacterized protein</fullName>
    </submittedName>
</protein>
<organism evidence="3 4">
    <name type="scientific">Argiope bruennichi</name>
    <name type="common">Wasp spider</name>
    <name type="synonym">Aranea bruennichi</name>
    <dbReference type="NCBI Taxonomy" id="94029"/>
    <lineage>
        <taxon>Eukaryota</taxon>
        <taxon>Metazoa</taxon>
        <taxon>Ecdysozoa</taxon>
        <taxon>Arthropoda</taxon>
        <taxon>Chelicerata</taxon>
        <taxon>Arachnida</taxon>
        <taxon>Araneae</taxon>
        <taxon>Araneomorphae</taxon>
        <taxon>Entelegynae</taxon>
        <taxon>Araneoidea</taxon>
        <taxon>Araneidae</taxon>
        <taxon>Argiope</taxon>
    </lineage>
</organism>
<feature type="region of interest" description="Disordered" evidence="2">
    <location>
        <begin position="223"/>
        <end position="243"/>
    </location>
</feature>
<evidence type="ECO:0000256" key="2">
    <source>
        <dbReference type="SAM" id="MobiDB-lite"/>
    </source>
</evidence>
<reference evidence="3" key="1">
    <citation type="journal article" date="2020" name="bioRxiv">
        <title>Chromosome-level reference genome of the European wasp spider Argiope bruennichi: a resource for studies on range expansion and evolutionary adaptation.</title>
        <authorList>
            <person name="Sheffer M.M."/>
            <person name="Hoppe A."/>
            <person name="Krehenwinkel H."/>
            <person name="Uhl G."/>
            <person name="Kuss A.W."/>
            <person name="Jensen L."/>
            <person name="Jensen C."/>
            <person name="Gillespie R.G."/>
            <person name="Hoff K.J."/>
            <person name="Prost S."/>
        </authorList>
    </citation>
    <scope>NUCLEOTIDE SEQUENCE</scope>
</reference>
<reference evidence="3" key="2">
    <citation type="submission" date="2020-06" db="EMBL/GenBank/DDBJ databases">
        <authorList>
            <person name="Sheffer M."/>
        </authorList>
    </citation>
    <scope>NUCLEOTIDE SEQUENCE</scope>
</reference>
<sequence>MTDIPAQHYYFKTNILCHQDVYKRLADMRKALKDLREKSKKEVLEDNFLWQEEIRKVKEETNRAWQEKFDRMEARLASQEEELRRLQAENENLHKGLELQRLGSPTCQCRSESGQNGFGRIDSAFEDDEEYFNHKPSIPIQSTRQECDRLQERLTEEEQRADQLKLLLNQKLIEFNKLQITLSKQTKEMIELEKSYLQLQCRLRKGTSKPMVARLCSRTSPFNSKNLCPKPSPPATPQPNSVS</sequence>
<proteinExistence type="predicted"/>
<keyword evidence="4" id="KW-1185">Reference proteome</keyword>
<dbReference type="EMBL" id="JABXBU010002230">
    <property type="protein sequence ID" value="KAF8768433.1"/>
    <property type="molecule type" value="Genomic_DNA"/>
</dbReference>
<feature type="coiled-coil region" evidence="1">
    <location>
        <begin position="18"/>
        <end position="96"/>
    </location>
</feature>
<comment type="caution">
    <text evidence="3">The sequence shown here is derived from an EMBL/GenBank/DDBJ whole genome shotgun (WGS) entry which is preliminary data.</text>
</comment>
<name>A0A8T0E9J9_ARGBR</name>